<dbReference type="InterPro" id="IPR001173">
    <property type="entry name" value="Glyco_trans_2-like"/>
</dbReference>
<dbReference type="SUPFAM" id="SSF53448">
    <property type="entry name" value="Nucleotide-diphospho-sugar transferases"/>
    <property type="match status" value="1"/>
</dbReference>
<accession>A0A2W4UW33</accession>
<sequence length="339" mass="38134">MKTTLESNPQVVVSTADHSNPLVSILINNYNYGCYLTQAVDSALNQTYTNTEVIVVDDGSTDNSPELIESYGDRIIAVIKKNGGQASAMNAGFAASSGQIICLLDADDLFLPEKAAYVADCFQKNPNVDWVFTESAPLKPIEIDNIDLTTVFREVRTKSLQTQSKEINFCQGVLSGKIPDFPPSTSNLCFSRRVLDKIFPLPEIRGTSGMAITDLYIHTLAIGLSSGYSTKQDLGIYRCHEVNMSLSFQKRRKRVGEININTGYWIQENFPQFRDISNKFVSKGFATYLSSNYLESRKAEVSCEELLKSYLEKASFLMKLKILLMISYYWIRLRFNKFV</sequence>
<dbReference type="Gene3D" id="3.90.550.10">
    <property type="entry name" value="Spore Coat Polysaccharide Biosynthesis Protein SpsA, Chain A"/>
    <property type="match status" value="1"/>
</dbReference>
<reference evidence="3" key="1">
    <citation type="submission" date="2018-04" db="EMBL/GenBank/DDBJ databases">
        <authorList>
            <person name="Cornet L."/>
        </authorList>
    </citation>
    <scope>NUCLEOTIDE SEQUENCE [LARGE SCALE GENOMIC DNA]</scope>
</reference>
<keyword evidence="2" id="KW-0808">Transferase</keyword>
<dbReference type="Proteomes" id="UP000249354">
    <property type="component" value="Unassembled WGS sequence"/>
</dbReference>
<evidence type="ECO:0000259" key="1">
    <source>
        <dbReference type="Pfam" id="PF00535"/>
    </source>
</evidence>
<evidence type="ECO:0000313" key="3">
    <source>
        <dbReference type="Proteomes" id="UP000249354"/>
    </source>
</evidence>
<protein>
    <submittedName>
        <fullName evidence="2">Glucosyl transferase</fullName>
    </submittedName>
</protein>
<dbReference type="Pfam" id="PF00535">
    <property type="entry name" value="Glycos_transf_2"/>
    <property type="match status" value="1"/>
</dbReference>
<dbReference type="AlphaFoldDB" id="A0A2W4UW33"/>
<dbReference type="GO" id="GO:0016758">
    <property type="term" value="F:hexosyltransferase activity"/>
    <property type="evidence" value="ECO:0007669"/>
    <property type="project" value="UniProtKB-ARBA"/>
</dbReference>
<gene>
    <name evidence="2" type="ORF">DCF25_05590</name>
</gene>
<comment type="caution">
    <text evidence="2">The sequence shown here is derived from an EMBL/GenBank/DDBJ whole genome shotgun (WGS) entry which is preliminary data.</text>
</comment>
<feature type="domain" description="Glycosyltransferase 2-like" evidence="1">
    <location>
        <begin position="24"/>
        <end position="128"/>
    </location>
</feature>
<dbReference type="PANTHER" id="PTHR22916:SF3">
    <property type="entry name" value="UDP-GLCNAC:BETAGAL BETA-1,3-N-ACETYLGLUCOSAMINYLTRANSFERASE-LIKE PROTEIN 1"/>
    <property type="match status" value="1"/>
</dbReference>
<reference evidence="2 3" key="2">
    <citation type="submission" date="2018-06" db="EMBL/GenBank/DDBJ databases">
        <title>Metagenomic assembly of (sub)arctic Cyanobacteria and their associated microbiome from non-axenic cultures.</title>
        <authorList>
            <person name="Baurain D."/>
        </authorList>
    </citation>
    <scope>NUCLEOTIDE SEQUENCE [LARGE SCALE GENOMIC DNA]</scope>
    <source>
        <strain evidence="2">ULC129bin1</strain>
    </source>
</reference>
<dbReference type="PANTHER" id="PTHR22916">
    <property type="entry name" value="GLYCOSYLTRANSFERASE"/>
    <property type="match status" value="1"/>
</dbReference>
<organism evidence="2 3">
    <name type="scientific">Leptolyngbya foveolarum</name>
    <dbReference type="NCBI Taxonomy" id="47253"/>
    <lineage>
        <taxon>Bacteria</taxon>
        <taxon>Bacillati</taxon>
        <taxon>Cyanobacteriota</taxon>
        <taxon>Cyanophyceae</taxon>
        <taxon>Leptolyngbyales</taxon>
        <taxon>Leptolyngbyaceae</taxon>
        <taxon>Leptolyngbya group</taxon>
        <taxon>Leptolyngbya</taxon>
    </lineage>
</organism>
<dbReference type="EMBL" id="QBMC01000023">
    <property type="protein sequence ID" value="PZO21119.1"/>
    <property type="molecule type" value="Genomic_DNA"/>
</dbReference>
<name>A0A2W4UW33_9CYAN</name>
<evidence type="ECO:0000313" key="2">
    <source>
        <dbReference type="EMBL" id="PZO21119.1"/>
    </source>
</evidence>
<dbReference type="InterPro" id="IPR029044">
    <property type="entry name" value="Nucleotide-diphossugar_trans"/>
</dbReference>
<proteinExistence type="predicted"/>